<name>A0A9N9FVC1_9GLOM</name>
<feature type="domain" description="Peptidase S33 tripeptidyl aminopeptidase-like C-terminal" evidence="1">
    <location>
        <begin position="70"/>
        <end position="125"/>
    </location>
</feature>
<dbReference type="InterPro" id="IPR029058">
    <property type="entry name" value="AB_hydrolase_fold"/>
</dbReference>
<accession>A0A9N9FVC1</accession>
<evidence type="ECO:0000313" key="3">
    <source>
        <dbReference type="Proteomes" id="UP000789508"/>
    </source>
</evidence>
<dbReference type="Proteomes" id="UP000789508">
    <property type="component" value="Unassembled WGS sequence"/>
</dbReference>
<dbReference type="EMBL" id="CAJVPS010002052">
    <property type="protein sequence ID" value="CAG8558641.1"/>
    <property type="molecule type" value="Genomic_DNA"/>
</dbReference>
<dbReference type="AlphaFoldDB" id="A0A9N9FVC1"/>
<gene>
    <name evidence="2" type="ORF">ALEPTO_LOCUS6240</name>
</gene>
<dbReference type="Pfam" id="PF08386">
    <property type="entry name" value="Abhydrolase_4"/>
    <property type="match status" value="1"/>
</dbReference>
<protein>
    <submittedName>
        <fullName evidence="2">4459_t:CDS:1</fullName>
    </submittedName>
</protein>
<dbReference type="InterPro" id="IPR013595">
    <property type="entry name" value="Pept_S33_TAP-like_C"/>
</dbReference>
<evidence type="ECO:0000259" key="1">
    <source>
        <dbReference type="Pfam" id="PF08386"/>
    </source>
</evidence>
<organism evidence="2 3">
    <name type="scientific">Ambispora leptoticha</name>
    <dbReference type="NCBI Taxonomy" id="144679"/>
    <lineage>
        <taxon>Eukaryota</taxon>
        <taxon>Fungi</taxon>
        <taxon>Fungi incertae sedis</taxon>
        <taxon>Mucoromycota</taxon>
        <taxon>Glomeromycotina</taxon>
        <taxon>Glomeromycetes</taxon>
        <taxon>Archaeosporales</taxon>
        <taxon>Ambisporaceae</taxon>
        <taxon>Ambispora</taxon>
    </lineage>
</organism>
<dbReference type="OrthoDB" id="408373at2759"/>
<keyword evidence="3" id="KW-1185">Reference proteome</keyword>
<proteinExistence type="predicted"/>
<reference evidence="2" key="1">
    <citation type="submission" date="2021-06" db="EMBL/GenBank/DDBJ databases">
        <authorList>
            <person name="Kallberg Y."/>
            <person name="Tangrot J."/>
            <person name="Rosling A."/>
        </authorList>
    </citation>
    <scope>NUCLEOTIDE SEQUENCE</scope>
    <source>
        <strain evidence="2">FL130A</strain>
    </source>
</reference>
<evidence type="ECO:0000313" key="2">
    <source>
        <dbReference type="EMBL" id="CAG8558641.1"/>
    </source>
</evidence>
<comment type="caution">
    <text evidence="2">The sequence shown here is derived from an EMBL/GenBank/DDBJ whole genome shotgun (WGS) entry which is preliminary data.</text>
</comment>
<dbReference type="SUPFAM" id="SSF53474">
    <property type="entry name" value="alpha/beta-Hydrolases"/>
    <property type="match status" value="1"/>
</dbReference>
<sequence length="130" mass="14633">MLIKKSIITRLDKENKTSALADEIKNIVLYQLHKYEGFAKSYISTAKYFPLYGLEEVYKEVGTQQRDVLGTDDGTVPYRLCKHLQQFIPQARVITISGGTHGIVVTHAETLSTHLSEFLHAKSLPLAEVN</sequence>
<dbReference type="Gene3D" id="3.40.50.1820">
    <property type="entry name" value="alpha/beta hydrolase"/>
    <property type="match status" value="1"/>
</dbReference>